<dbReference type="GO" id="GO:0012505">
    <property type="term" value="C:endomembrane system"/>
    <property type="evidence" value="ECO:0007669"/>
    <property type="project" value="UniProtKB-SubCell"/>
</dbReference>
<comment type="subcellular location">
    <subcellularLocation>
        <location evidence="1">Endomembrane system</location>
    </subcellularLocation>
</comment>
<organism evidence="7 8">
    <name type="scientific">Parasitella parasitica</name>
    <dbReference type="NCBI Taxonomy" id="35722"/>
    <lineage>
        <taxon>Eukaryota</taxon>
        <taxon>Fungi</taxon>
        <taxon>Fungi incertae sedis</taxon>
        <taxon>Mucoromycota</taxon>
        <taxon>Mucoromycotina</taxon>
        <taxon>Mucoromycetes</taxon>
        <taxon>Mucorales</taxon>
        <taxon>Mucorineae</taxon>
        <taxon>Mucoraceae</taxon>
        <taxon>Parasitella</taxon>
    </lineage>
</organism>
<dbReference type="InterPro" id="IPR010482">
    <property type="entry name" value="TECPR1-like_DysF"/>
</dbReference>
<evidence type="ECO:0000256" key="1">
    <source>
        <dbReference type="ARBA" id="ARBA00004308"/>
    </source>
</evidence>
<dbReference type="Pfam" id="PF06398">
    <property type="entry name" value="Pex24p"/>
    <property type="match status" value="1"/>
</dbReference>
<dbReference type="STRING" id="35722.A0A0B7MWG6"/>
<dbReference type="AlphaFoldDB" id="A0A0B7MWG6"/>
<protein>
    <recommendedName>
        <fullName evidence="6">TECPR1-like DysF domain-containing protein</fullName>
    </recommendedName>
</protein>
<evidence type="ECO:0000256" key="2">
    <source>
        <dbReference type="ARBA" id="ARBA00022692"/>
    </source>
</evidence>
<evidence type="ECO:0000259" key="6">
    <source>
        <dbReference type="Pfam" id="PF06398"/>
    </source>
</evidence>
<feature type="transmembrane region" description="Helical" evidence="5">
    <location>
        <begin position="53"/>
        <end position="80"/>
    </location>
</feature>
<evidence type="ECO:0000256" key="5">
    <source>
        <dbReference type="SAM" id="Phobius"/>
    </source>
</evidence>
<keyword evidence="4 5" id="KW-0472">Membrane</keyword>
<evidence type="ECO:0000256" key="3">
    <source>
        <dbReference type="ARBA" id="ARBA00022989"/>
    </source>
</evidence>
<dbReference type="EMBL" id="LN719286">
    <property type="protein sequence ID" value="CEP07448.1"/>
    <property type="molecule type" value="Genomic_DNA"/>
</dbReference>
<name>A0A0B7MWG6_9FUNG</name>
<dbReference type="InterPro" id="IPR052646">
    <property type="entry name" value="Peroxisomal_PEX28-32"/>
</dbReference>
<dbReference type="PANTHER" id="PTHR31679">
    <property type="entry name" value="PEROXISOMAL MEMBRANE PROTEIN PEX30-RELATED"/>
    <property type="match status" value="1"/>
</dbReference>
<keyword evidence="3 5" id="KW-1133">Transmembrane helix</keyword>
<evidence type="ECO:0000256" key="4">
    <source>
        <dbReference type="ARBA" id="ARBA00023136"/>
    </source>
</evidence>
<dbReference type="GO" id="GO:0005778">
    <property type="term" value="C:peroxisomal membrane"/>
    <property type="evidence" value="ECO:0007669"/>
    <property type="project" value="TreeGrafter"/>
</dbReference>
<dbReference type="PANTHER" id="PTHR31679:SF2">
    <property type="entry name" value="PEROXISOMAL MEMBRANE PROTEIN PEX30-RELATED"/>
    <property type="match status" value="1"/>
</dbReference>
<proteinExistence type="predicted"/>
<evidence type="ECO:0000313" key="8">
    <source>
        <dbReference type="Proteomes" id="UP000054107"/>
    </source>
</evidence>
<dbReference type="Proteomes" id="UP000054107">
    <property type="component" value="Unassembled WGS sequence"/>
</dbReference>
<keyword evidence="8" id="KW-1185">Reference proteome</keyword>
<feature type="domain" description="TECPR1-like DysF" evidence="6">
    <location>
        <begin position="26"/>
        <end position="387"/>
    </location>
</feature>
<feature type="transmembrane region" description="Helical" evidence="5">
    <location>
        <begin position="158"/>
        <end position="176"/>
    </location>
</feature>
<keyword evidence="2 5" id="KW-0812">Transmembrane</keyword>
<accession>A0A0B7MWG6</accession>
<dbReference type="GO" id="GO:0007031">
    <property type="term" value="P:peroxisome organization"/>
    <property type="evidence" value="ECO:0007669"/>
    <property type="project" value="UniProtKB-ARBA"/>
</dbReference>
<reference evidence="7 8" key="1">
    <citation type="submission" date="2014-09" db="EMBL/GenBank/DDBJ databases">
        <authorList>
            <person name="Ellenberger Sabrina"/>
        </authorList>
    </citation>
    <scope>NUCLEOTIDE SEQUENCE [LARGE SCALE GENOMIC DNA]</scope>
    <source>
        <strain evidence="7 8">CBS 412.66</strain>
    </source>
</reference>
<dbReference type="OrthoDB" id="5586090at2759"/>
<sequence>MFINDEDFFTTNLKEAENIPPLVFNILGKLGPAIKCLALFTDVLIWKDPSTSLFFVFLWITLCTSTQRWLVFGLPCLYLVKLVRDWFGVQMLRKRRETAEQRAKRESIINQDLDISRGIQPASPISLSDTLEHLQQIQAWWSCHCHWKHAFSYANDQHAILLIYIWPIWAMLNFVLGSHGIFALGGVWLLVSCSPWYQVISFALRNNTILRHYIRAFMDYNIASFVCLFYPAAKKQHSCVKTLLMSPPPTPSTSISSLKSHLGYQCEIALIFQVYENQRWWLGLGWTESLLQNEREPWTDNQLKPIISTYEYKLPKEKRSIFHDKDNVEKITVKNWLWTDRDWWVDMTGELDGRIDKNGWQYGDNRWQDLMPTPGPNSFTRQRKWCRRVKLIEKQWIVE</sequence>
<gene>
    <name evidence="7" type="primary">PARPA_00743.1 scaffold 1131</name>
</gene>
<evidence type="ECO:0000313" key="7">
    <source>
        <dbReference type="EMBL" id="CEP07448.1"/>
    </source>
</evidence>